<sequence>MDLSAALSLRYTARVPREELPKQMSASPDDSISSVRAPRQRSESPEANPQHGDESFVNSDSPVHSFRMSQLGIWKSASLGHPFWIESVYEYLSGQITSDVMKME</sequence>
<organism evidence="2 3">
    <name type="scientific">Caerostris darwini</name>
    <dbReference type="NCBI Taxonomy" id="1538125"/>
    <lineage>
        <taxon>Eukaryota</taxon>
        <taxon>Metazoa</taxon>
        <taxon>Ecdysozoa</taxon>
        <taxon>Arthropoda</taxon>
        <taxon>Chelicerata</taxon>
        <taxon>Arachnida</taxon>
        <taxon>Araneae</taxon>
        <taxon>Araneomorphae</taxon>
        <taxon>Entelegynae</taxon>
        <taxon>Araneoidea</taxon>
        <taxon>Araneidae</taxon>
        <taxon>Caerostris</taxon>
    </lineage>
</organism>
<proteinExistence type="predicted"/>
<evidence type="ECO:0000313" key="3">
    <source>
        <dbReference type="Proteomes" id="UP001054837"/>
    </source>
</evidence>
<reference evidence="2 3" key="1">
    <citation type="submission" date="2021-06" db="EMBL/GenBank/DDBJ databases">
        <title>Caerostris darwini draft genome.</title>
        <authorList>
            <person name="Kono N."/>
            <person name="Arakawa K."/>
        </authorList>
    </citation>
    <scope>NUCLEOTIDE SEQUENCE [LARGE SCALE GENOMIC DNA]</scope>
</reference>
<evidence type="ECO:0000256" key="1">
    <source>
        <dbReference type="SAM" id="MobiDB-lite"/>
    </source>
</evidence>
<gene>
    <name evidence="2" type="ORF">CDAR_202241</name>
</gene>
<evidence type="ECO:0000313" key="2">
    <source>
        <dbReference type="EMBL" id="GIY36701.1"/>
    </source>
</evidence>
<protein>
    <submittedName>
        <fullName evidence="2">Uncharacterized protein</fullName>
    </submittedName>
</protein>
<comment type="caution">
    <text evidence="2">The sequence shown here is derived from an EMBL/GenBank/DDBJ whole genome shotgun (WGS) entry which is preliminary data.</text>
</comment>
<name>A0AAV4SUV0_9ARAC</name>
<feature type="compositionally biased region" description="Polar residues" evidence="1">
    <location>
        <begin position="24"/>
        <end position="34"/>
    </location>
</feature>
<feature type="region of interest" description="Disordered" evidence="1">
    <location>
        <begin position="17"/>
        <end position="61"/>
    </location>
</feature>
<dbReference type="Proteomes" id="UP001054837">
    <property type="component" value="Unassembled WGS sequence"/>
</dbReference>
<dbReference type="AlphaFoldDB" id="A0AAV4SUV0"/>
<dbReference type="EMBL" id="BPLQ01008344">
    <property type="protein sequence ID" value="GIY36701.1"/>
    <property type="molecule type" value="Genomic_DNA"/>
</dbReference>
<keyword evidence="3" id="KW-1185">Reference proteome</keyword>
<accession>A0AAV4SUV0</accession>